<organism evidence="2 3">
    <name type="scientific">Elsinoe australis</name>
    <dbReference type="NCBI Taxonomy" id="40998"/>
    <lineage>
        <taxon>Eukaryota</taxon>
        <taxon>Fungi</taxon>
        <taxon>Dikarya</taxon>
        <taxon>Ascomycota</taxon>
        <taxon>Pezizomycotina</taxon>
        <taxon>Dothideomycetes</taxon>
        <taxon>Dothideomycetidae</taxon>
        <taxon>Myriangiales</taxon>
        <taxon>Elsinoaceae</taxon>
        <taxon>Elsinoe</taxon>
    </lineage>
</organism>
<keyword evidence="3" id="KW-1185">Reference proteome</keyword>
<accession>A0A2P7ZQ60</accession>
<name>A0A2P7ZQ60_9PEZI</name>
<evidence type="ECO:0000256" key="1">
    <source>
        <dbReference type="SAM" id="MobiDB-lite"/>
    </source>
</evidence>
<dbReference type="AlphaFoldDB" id="A0A2P7ZQ60"/>
<proteinExistence type="predicted"/>
<sequence length="155" mass="17279">MYAAASGSDKSVGPRPGSSIRSHTAGSSTEPEFAEGLRNFINYISEFDPSDKLVYVEALELLQKEHHMWAQNNSTGILSWAACVDKRFIQLVEQKDIIASLTVAFYGAALHELRNTWYIGSFGSELVREILPLRDAPDSTLITIQDFVITRVENE</sequence>
<gene>
    <name evidence="2" type="ORF">B9Z65_294</name>
</gene>
<feature type="compositionally biased region" description="Polar residues" evidence="1">
    <location>
        <begin position="19"/>
        <end position="30"/>
    </location>
</feature>
<dbReference type="InterPro" id="IPR053157">
    <property type="entry name" value="Sterol_Uptake_Regulator"/>
</dbReference>
<dbReference type="PANTHER" id="PTHR47784">
    <property type="entry name" value="STEROL UPTAKE CONTROL PROTEIN 2"/>
    <property type="match status" value="1"/>
</dbReference>
<dbReference type="OrthoDB" id="5386330at2759"/>
<dbReference type="GO" id="GO:0001228">
    <property type="term" value="F:DNA-binding transcription activator activity, RNA polymerase II-specific"/>
    <property type="evidence" value="ECO:0007669"/>
    <property type="project" value="TreeGrafter"/>
</dbReference>
<protein>
    <submittedName>
        <fullName evidence="2">Uncharacterized protein</fullName>
    </submittedName>
</protein>
<evidence type="ECO:0000313" key="3">
    <source>
        <dbReference type="Proteomes" id="UP000243723"/>
    </source>
</evidence>
<dbReference type="Proteomes" id="UP000243723">
    <property type="component" value="Unassembled WGS sequence"/>
</dbReference>
<reference evidence="2 3" key="1">
    <citation type="submission" date="2017-05" db="EMBL/GenBank/DDBJ databases">
        <title>Draft genome sequence of Elsinoe australis.</title>
        <authorList>
            <person name="Cheng Q."/>
        </authorList>
    </citation>
    <scope>NUCLEOTIDE SEQUENCE [LARGE SCALE GENOMIC DNA]</scope>
    <source>
        <strain evidence="2 3">NL1</strain>
    </source>
</reference>
<evidence type="ECO:0000313" key="2">
    <source>
        <dbReference type="EMBL" id="PSK50350.1"/>
    </source>
</evidence>
<feature type="region of interest" description="Disordered" evidence="1">
    <location>
        <begin position="1"/>
        <end position="30"/>
    </location>
</feature>
<dbReference type="PANTHER" id="PTHR47784:SF14">
    <property type="entry name" value="ZN(II)2CYS6 TRANSCRIPTION FACTOR (EUROFUNG)"/>
    <property type="match status" value="1"/>
</dbReference>
<comment type="caution">
    <text evidence="2">The sequence shown here is derived from an EMBL/GenBank/DDBJ whole genome shotgun (WGS) entry which is preliminary data.</text>
</comment>
<dbReference type="EMBL" id="NHZQ01000138">
    <property type="protein sequence ID" value="PSK50350.1"/>
    <property type="molecule type" value="Genomic_DNA"/>
</dbReference>